<evidence type="ECO:0000313" key="8">
    <source>
        <dbReference type="Proteomes" id="UP000295531"/>
    </source>
</evidence>
<evidence type="ECO:0000256" key="4">
    <source>
        <dbReference type="ARBA" id="ARBA00023163"/>
    </source>
</evidence>
<dbReference type="InterPro" id="IPR050109">
    <property type="entry name" value="HTH-type_TetR-like_transc_reg"/>
</dbReference>
<keyword evidence="4" id="KW-0804">Transcription</keyword>
<dbReference type="InterPro" id="IPR001647">
    <property type="entry name" value="HTH_TetR"/>
</dbReference>
<dbReference type="PROSITE" id="PS50977">
    <property type="entry name" value="HTH_TETR_2"/>
    <property type="match status" value="1"/>
</dbReference>
<proteinExistence type="predicted"/>
<comment type="caution">
    <text evidence="7">The sequence shown here is derived from an EMBL/GenBank/DDBJ whole genome shotgun (WGS) entry which is preliminary data.</text>
</comment>
<sequence length="206" mass="23827">MVRRTKEDAMETRAKLLDAAELLFGKNGVAHTSMAQVAEQAGVTRGAIYHHFRHKQDLIESLMDRVRLPIDEMREHIAELKDYDALKEIRKRTIEFLTRIQSNERVQALASILLHKCEYVDEVNPIKLRHVSGRNECIEDFETLFEKALQDQQLKPETDPRMAVIGLFGMVDGLIYNWLLDSNYFDLSEYGSKAIETYLDGLSQRD</sequence>
<organism evidence="7 8">
    <name type="scientific">Idiomarina aquatica</name>
    <dbReference type="NCBI Taxonomy" id="1327752"/>
    <lineage>
        <taxon>Bacteria</taxon>
        <taxon>Pseudomonadati</taxon>
        <taxon>Pseudomonadota</taxon>
        <taxon>Gammaproteobacteria</taxon>
        <taxon>Alteromonadales</taxon>
        <taxon>Idiomarinaceae</taxon>
        <taxon>Idiomarina</taxon>
    </lineage>
</organism>
<dbReference type="SUPFAM" id="SSF48498">
    <property type="entry name" value="Tetracyclin repressor-like, C-terminal domain"/>
    <property type="match status" value="1"/>
</dbReference>
<reference evidence="7 8" key="1">
    <citation type="submission" date="2019-03" db="EMBL/GenBank/DDBJ databases">
        <title>Freshwater and sediment microbial communities from various areas in North America, analyzing microbe dynamics in response to fracking.</title>
        <authorList>
            <person name="Lamendella R."/>
        </authorList>
    </citation>
    <scope>NUCLEOTIDE SEQUENCE [LARGE SCALE GENOMIC DNA]</scope>
    <source>
        <strain evidence="7 8">18_TX</strain>
    </source>
</reference>
<dbReference type="AlphaFoldDB" id="A0A4R6P3H5"/>
<evidence type="ECO:0000256" key="2">
    <source>
        <dbReference type="ARBA" id="ARBA00023015"/>
    </source>
</evidence>
<gene>
    <name evidence="7" type="ORF">DEU29_11151</name>
</gene>
<keyword evidence="2" id="KW-0805">Transcription regulation</keyword>
<dbReference type="InterPro" id="IPR036271">
    <property type="entry name" value="Tet_transcr_reg_TetR-rel_C_sf"/>
</dbReference>
<evidence type="ECO:0000256" key="1">
    <source>
        <dbReference type="ARBA" id="ARBA00022491"/>
    </source>
</evidence>
<name>A0A4R6P3H5_9GAMM</name>
<dbReference type="PANTHER" id="PTHR30055">
    <property type="entry name" value="HTH-TYPE TRANSCRIPTIONAL REGULATOR RUTR"/>
    <property type="match status" value="1"/>
</dbReference>
<dbReference type="Pfam" id="PF08361">
    <property type="entry name" value="TetR_C_2"/>
    <property type="match status" value="1"/>
</dbReference>
<keyword evidence="1" id="KW-0678">Repressor</keyword>
<evidence type="ECO:0000259" key="6">
    <source>
        <dbReference type="PROSITE" id="PS50977"/>
    </source>
</evidence>
<dbReference type="PANTHER" id="PTHR30055:SF240">
    <property type="entry name" value="HTH-TYPE TRANSCRIPTIONAL REGULATOR ACRR"/>
    <property type="match status" value="1"/>
</dbReference>
<dbReference type="OrthoDB" id="5816932at2"/>
<dbReference type="InterPro" id="IPR013572">
    <property type="entry name" value="Tscrpt_reg_MAATS_C"/>
</dbReference>
<evidence type="ECO:0000256" key="3">
    <source>
        <dbReference type="ARBA" id="ARBA00023125"/>
    </source>
</evidence>
<protein>
    <submittedName>
        <fullName evidence="7">TetR family transcriptional regulator</fullName>
    </submittedName>
</protein>
<dbReference type="Pfam" id="PF00440">
    <property type="entry name" value="TetR_N"/>
    <property type="match status" value="1"/>
</dbReference>
<keyword evidence="3 5" id="KW-0238">DNA-binding</keyword>
<evidence type="ECO:0000313" key="7">
    <source>
        <dbReference type="EMBL" id="TDP32111.1"/>
    </source>
</evidence>
<feature type="DNA-binding region" description="H-T-H motif" evidence="5">
    <location>
        <begin position="33"/>
        <end position="52"/>
    </location>
</feature>
<accession>A0A4R6P3H5</accession>
<keyword evidence="8" id="KW-1185">Reference proteome</keyword>
<dbReference type="Gene3D" id="1.10.357.10">
    <property type="entry name" value="Tetracycline Repressor, domain 2"/>
    <property type="match status" value="1"/>
</dbReference>
<dbReference type="GO" id="GO:0003700">
    <property type="term" value="F:DNA-binding transcription factor activity"/>
    <property type="evidence" value="ECO:0007669"/>
    <property type="project" value="TreeGrafter"/>
</dbReference>
<dbReference type="SUPFAM" id="SSF46689">
    <property type="entry name" value="Homeodomain-like"/>
    <property type="match status" value="1"/>
</dbReference>
<dbReference type="Proteomes" id="UP000295531">
    <property type="component" value="Unassembled WGS sequence"/>
</dbReference>
<dbReference type="GO" id="GO:0000976">
    <property type="term" value="F:transcription cis-regulatory region binding"/>
    <property type="evidence" value="ECO:0007669"/>
    <property type="project" value="TreeGrafter"/>
</dbReference>
<dbReference type="RefSeq" id="WP_133540028.1">
    <property type="nucleotide sequence ID" value="NZ_SNXI01000011.1"/>
</dbReference>
<dbReference type="PRINTS" id="PR00455">
    <property type="entry name" value="HTHTETR"/>
</dbReference>
<dbReference type="InterPro" id="IPR009057">
    <property type="entry name" value="Homeodomain-like_sf"/>
</dbReference>
<dbReference type="EMBL" id="SNXI01000011">
    <property type="protein sequence ID" value="TDP32111.1"/>
    <property type="molecule type" value="Genomic_DNA"/>
</dbReference>
<feature type="domain" description="HTH tetR-type" evidence="6">
    <location>
        <begin position="10"/>
        <end position="70"/>
    </location>
</feature>
<evidence type="ECO:0000256" key="5">
    <source>
        <dbReference type="PROSITE-ProRule" id="PRU00335"/>
    </source>
</evidence>